<dbReference type="InterPro" id="IPR001002">
    <property type="entry name" value="Chitin-bd_1"/>
</dbReference>
<keyword evidence="7" id="KW-0146">Chitin degradation</keyword>
<sequence length="129" mass="13225">LLILVLSVLSAIPAGLAQNCNCTAALCCSKYGYCGTSDAYCGAGCQSGPCNGPPPSNGVSVTDIVTEDFFYGIVNNQAGGVNCSGDGFYTRAAFIDALGFYPQFGTVGSADDSKREIAAFFAHVTHETG</sequence>
<dbReference type="PANTHER" id="PTHR22595">
    <property type="entry name" value="CHITINASE-RELATED"/>
    <property type="match status" value="1"/>
</dbReference>
<dbReference type="GO" id="GO:0006032">
    <property type="term" value="P:chitin catabolic process"/>
    <property type="evidence" value="ECO:0007669"/>
    <property type="project" value="UniProtKB-KW"/>
</dbReference>
<dbReference type="FunFam" id="3.30.60.10:FF:000003">
    <property type="entry name" value="Class IV chitinase"/>
    <property type="match status" value="1"/>
</dbReference>
<comment type="caution">
    <text evidence="9">Lacks conserved residue(s) required for the propagation of feature annotation.</text>
</comment>
<keyword evidence="4" id="KW-0926">Vacuole</keyword>
<dbReference type="GO" id="GO:0008061">
    <property type="term" value="F:chitin binding"/>
    <property type="evidence" value="ECO:0007669"/>
    <property type="project" value="UniProtKB-UniRule"/>
</dbReference>
<feature type="disulfide bond" evidence="9">
    <location>
        <begin position="22"/>
        <end position="34"/>
    </location>
</feature>
<evidence type="ECO:0000256" key="6">
    <source>
        <dbReference type="ARBA" id="ARBA00022821"/>
    </source>
</evidence>
<organism evidence="12 13">
    <name type="scientific">Genlisea aurea</name>
    <dbReference type="NCBI Taxonomy" id="192259"/>
    <lineage>
        <taxon>Eukaryota</taxon>
        <taxon>Viridiplantae</taxon>
        <taxon>Streptophyta</taxon>
        <taxon>Embryophyta</taxon>
        <taxon>Tracheophyta</taxon>
        <taxon>Spermatophyta</taxon>
        <taxon>Magnoliopsida</taxon>
        <taxon>eudicotyledons</taxon>
        <taxon>Gunneridae</taxon>
        <taxon>Pentapetalae</taxon>
        <taxon>asterids</taxon>
        <taxon>lamiids</taxon>
        <taxon>Lamiales</taxon>
        <taxon>Lentibulariaceae</taxon>
        <taxon>Genlisea</taxon>
    </lineage>
</organism>
<dbReference type="SMART" id="SM00270">
    <property type="entry name" value="ChtBD1"/>
    <property type="match status" value="1"/>
</dbReference>
<dbReference type="AlphaFoldDB" id="S8CSR8"/>
<dbReference type="GO" id="GO:0006952">
    <property type="term" value="P:defense response"/>
    <property type="evidence" value="ECO:0007669"/>
    <property type="project" value="UniProtKB-KW"/>
</dbReference>
<name>S8CSR8_9LAMI</name>
<feature type="domain" description="Chitin-binding type-1" evidence="11">
    <location>
        <begin position="17"/>
        <end position="52"/>
    </location>
</feature>
<dbReference type="InterPro" id="IPR018371">
    <property type="entry name" value="Chitin-binding_1_CS"/>
</dbReference>
<dbReference type="OrthoDB" id="1193027at2759"/>
<keyword evidence="7" id="KW-0624">Polysaccharide degradation</keyword>
<gene>
    <name evidence="12" type="ORF">M569_04899</name>
</gene>
<evidence type="ECO:0000313" key="12">
    <source>
        <dbReference type="EMBL" id="EPS69865.1"/>
    </source>
</evidence>
<dbReference type="PROSITE" id="PS00026">
    <property type="entry name" value="CHIT_BIND_I_1"/>
    <property type="match status" value="1"/>
</dbReference>
<feature type="non-terminal residue" evidence="12">
    <location>
        <position position="129"/>
    </location>
</feature>
<comment type="subcellular location">
    <subcellularLocation>
        <location evidence="2">Vacuole</location>
    </subcellularLocation>
</comment>
<dbReference type="SUPFAM" id="SSF57016">
    <property type="entry name" value="Plant lectins/antimicrobial peptides"/>
    <property type="match status" value="1"/>
</dbReference>
<dbReference type="InterPro" id="IPR036861">
    <property type="entry name" value="Endochitinase-like_sf"/>
</dbReference>
<dbReference type="PRINTS" id="PR00451">
    <property type="entry name" value="CHITINBINDNG"/>
</dbReference>
<dbReference type="GO" id="GO:0005773">
    <property type="term" value="C:vacuole"/>
    <property type="evidence" value="ECO:0007669"/>
    <property type="project" value="UniProtKB-SubCell"/>
</dbReference>
<evidence type="ECO:0000256" key="3">
    <source>
        <dbReference type="ARBA" id="ARBA00009373"/>
    </source>
</evidence>
<dbReference type="PROSITE" id="PS00773">
    <property type="entry name" value="CHITINASE_19_1"/>
    <property type="match status" value="1"/>
</dbReference>
<dbReference type="Pfam" id="PF00182">
    <property type="entry name" value="Glyco_hydro_19"/>
    <property type="match status" value="1"/>
</dbReference>
<evidence type="ECO:0000256" key="5">
    <source>
        <dbReference type="ARBA" id="ARBA00022669"/>
    </source>
</evidence>
<comment type="function">
    <text evidence="1">Defense against chitin-containing fungal pathogens.</text>
</comment>
<accession>S8CSR8</accession>
<dbReference type="CDD" id="cd00035">
    <property type="entry name" value="ChtBD1"/>
    <property type="match status" value="1"/>
</dbReference>
<evidence type="ECO:0000259" key="11">
    <source>
        <dbReference type="PROSITE" id="PS50941"/>
    </source>
</evidence>
<dbReference type="Gene3D" id="1.10.530.10">
    <property type="match status" value="1"/>
</dbReference>
<evidence type="ECO:0000256" key="4">
    <source>
        <dbReference type="ARBA" id="ARBA00022554"/>
    </source>
</evidence>
<dbReference type="Gene3D" id="3.30.60.10">
    <property type="entry name" value="Endochitinase-like"/>
    <property type="match status" value="1"/>
</dbReference>
<reference evidence="12 13" key="1">
    <citation type="journal article" date="2013" name="BMC Genomics">
        <title>The miniature genome of a carnivorous plant Genlisea aurea contains a low number of genes and short non-coding sequences.</title>
        <authorList>
            <person name="Leushkin E.V."/>
            <person name="Sutormin R.A."/>
            <person name="Nabieva E.R."/>
            <person name="Penin A.A."/>
            <person name="Kondrashov A.S."/>
            <person name="Logacheva M.D."/>
        </authorList>
    </citation>
    <scope>NUCLEOTIDE SEQUENCE [LARGE SCALE GENOMIC DNA]</scope>
</reference>
<dbReference type="SUPFAM" id="SSF53955">
    <property type="entry name" value="Lysozyme-like"/>
    <property type="match status" value="1"/>
</dbReference>
<evidence type="ECO:0000313" key="13">
    <source>
        <dbReference type="Proteomes" id="UP000015453"/>
    </source>
</evidence>
<proteinExistence type="inferred from homology"/>
<comment type="caution">
    <text evidence="12">The sequence shown here is derived from an EMBL/GenBank/DDBJ whole genome shotgun (WGS) entry which is preliminary data.</text>
</comment>
<evidence type="ECO:0000256" key="9">
    <source>
        <dbReference type="PROSITE-ProRule" id="PRU00261"/>
    </source>
</evidence>
<feature type="chain" id="PRO_5004549264" evidence="10">
    <location>
        <begin position="18"/>
        <end position="129"/>
    </location>
</feature>
<dbReference type="GO" id="GO:0004568">
    <property type="term" value="F:chitinase activity"/>
    <property type="evidence" value="ECO:0007669"/>
    <property type="project" value="InterPro"/>
</dbReference>
<dbReference type="GO" id="GO:0016998">
    <property type="term" value="P:cell wall macromolecule catabolic process"/>
    <property type="evidence" value="ECO:0007669"/>
    <property type="project" value="InterPro"/>
</dbReference>
<feature type="non-terminal residue" evidence="12">
    <location>
        <position position="1"/>
    </location>
</feature>
<dbReference type="Proteomes" id="UP000015453">
    <property type="component" value="Unassembled WGS sequence"/>
</dbReference>
<evidence type="ECO:0000256" key="7">
    <source>
        <dbReference type="ARBA" id="ARBA00023024"/>
    </source>
</evidence>
<dbReference type="Pfam" id="PF00187">
    <property type="entry name" value="Chitin_bind_1"/>
    <property type="match status" value="1"/>
</dbReference>
<feature type="disulfide bond" evidence="9">
    <location>
        <begin position="27"/>
        <end position="41"/>
    </location>
</feature>
<protein>
    <submittedName>
        <fullName evidence="12">Chitinase</fullName>
    </submittedName>
</protein>
<dbReference type="InterPro" id="IPR023346">
    <property type="entry name" value="Lysozyme-like_dom_sf"/>
</dbReference>
<evidence type="ECO:0000256" key="10">
    <source>
        <dbReference type="SAM" id="SignalP"/>
    </source>
</evidence>
<keyword evidence="13" id="KW-1185">Reference proteome</keyword>
<evidence type="ECO:0000256" key="2">
    <source>
        <dbReference type="ARBA" id="ARBA00004116"/>
    </source>
</evidence>
<keyword evidence="10" id="KW-0732">Signal</keyword>
<comment type="similarity">
    <text evidence="3">Belongs to the glycosyl hydrolase 19 family. Chitinase class I subfamily.</text>
</comment>
<dbReference type="PANTHER" id="PTHR22595:SF193">
    <property type="entry name" value="ENDOCHITINASE EP3"/>
    <property type="match status" value="1"/>
</dbReference>
<dbReference type="EMBL" id="AUSU01001927">
    <property type="protein sequence ID" value="EPS69865.1"/>
    <property type="molecule type" value="Genomic_DNA"/>
</dbReference>
<keyword evidence="8 9" id="KW-1015">Disulfide bond</keyword>
<keyword evidence="6" id="KW-0611">Plant defense</keyword>
<dbReference type="PROSITE" id="PS50941">
    <property type="entry name" value="CHIT_BIND_I_2"/>
    <property type="match status" value="1"/>
</dbReference>
<keyword evidence="5 9" id="KW-0147">Chitin-binding</keyword>
<feature type="signal peptide" evidence="10">
    <location>
        <begin position="1"/>
        <end position="17"/>
    </location>
</feature>
<evidence type="ECO:0000256" key="1">
    <source>
        <dbReference type="ARBA" id="ARBA00003102"/>
    </source>
</evidence>
<dbReference type="InterPro" id="IPR000726">
    <property type="entry name" value="Glyco_hydro_19_cat"/>
</dbReference>
<evidence type="ECO:0000256" key="8">
    <source>
        <dbReference type="ARBA" id="ARBA00023157"/>
    </source>
</evidence>
<keyword evidence="7" id="KW-0119">Carbohydrate metabolism</keyword>